<evidence type="ECO:0000313" key="3">
    <source>
        <dbReference type="EMBL" id="MDV2683837.1"/>
    </source>
</evidence>
<gene>
    <name evidence="2" type="ORF">RYX56_05200</name>
    <name evidence="3" type="ORF">RYX56_05540</name>
</gene>
<accession>A0ABU3X876</accession>
<reference evidence="3 4" key="1">
    <citation type="submission" date="2023-10" db="EMBL/GenBank/DDBJ databases">
        <title>Screening of Alkalihalobacillus lindianensis BZ-TG-R113 and Its Alleviation of Salt Stress on Rapeseed Growth.</title>
        <authorList>
            <person name="Zhao B."/>
            <person name="Guo T."/>
        </authorList>
    </citation>
    <scope>NUCLEOTIDE SEQUENCE [LARGE SCALE GENOMIC DNA]</scope>
    <source>
        <strain evidence="3 4">BZ-TG-R113</strain>
    </source>
</reference>
<organism evidence="3 4">
    <name type="scientific">Alkalihalophilus lindianensis</name>
    <dbReference type="NCBI Taxonomy" id="1630542"/>
    <lineage>
        <taxon>Bacteria</taxon>
        <taxon>Bacillati</taxon>
        <taxon>Bacillota</taxon>
        <taxon>Bacilli</taxon>
        <taxon>Bacillales</taxon>
        <taxon>Bacillaceae</taxon>
        <taxon>Alkalihalophilus</taxon>
    </lineage>
</organism>
<name>A0ABU3X876_9BACI</name>
<evidence type="ECO:0000256" key="1">
    <source>
        <dbReference type="SAM" id="Coils"/>
    </source>
</evidence>
<proteinExistence type="predicted"/>
<comment type="caution">
    <text evidence="3">The sequence shown here is derived from an EMBL/GenBank/DDBJ whole genome shotgun (WGS) entry which is preliminary data.</text>
</comment>
<dbReference type="RefSeq" id="WP_317121066.1">
    <property type="nucleotide sequence ID" value="NZ_JAWJBA010000001.1"/>
</dbReference>
<feature type="coiled-coil region" evidence="1">
    <location>
        <begin position="2"/>
        <end position="29"/>
    </location>
</feature>
<dbReference type="EMBL" id="JAWJBA010000001">
    <property type="protein sequence ID" value="MDV2683837.1"/>
    <property type="molecule type" value="Genomic_DNA"/>
</dbReference>
<dbReference type="EMBL" id="JAWJBA010000001">
    <property type="protein sequence ID" value="MDV2683771.1"/>
    <property type="molecule type" value="Genomic_DNA"/>
</dbReference>
<sequence length="46" mass="5312">MKQELMTQLADLDKQFEQLELIRNRAQFEVDALQSDLQQLGGAYNA</sequence>
<protein>
    <submittedName>
        <fullName evidence="3">Uncharacterized protein</fullName>
    </submittedName>
</protein>
<keyword evidence="1" id="KW-0175">Coiled coil</keyword>
<evidence type="ECO:0000313" key="4">
    <source>
        <dbReference type="Proteomes" id="UP001287282"/>
    </source>
</evidence>
<evidence type="ECO:0000313" key="2">
    <source>
        <dbReference type="EMBL" id="MDV2683771.1"/>
    </source>
</evidence>
<dbReference type="Proteomes" id="UP001287282">
    <property type="component" value="Unassembled WGS sequence"/>
</dbReference>
<keyword evidence="4" id="KW-1185">Reference proteome</keyword>